<keyword evidence="9" id="KW-0963">Cytoplasm</keyword>
<comment type="caution">
    <text evidence="9">Lacks conserved residue(s) required for the propagation of feature annotation.</text>
</comment>
<protein>
    <recommendedName>
        <fullName evidence="9 10">Ribokinase</fullName>
        <shortName evidence="9">RK</shortName>
        <ecNumber evidence="9 10">2.7.1.15</ecNumber>
    </recommendedName>
</protein>
<dbReference type="InterPro" id="IPR011611">
    <property type="entry name" value="PfkB_dom"/>
</dbReference>
<proteinExistence type="inferred from homology"/>
<comment type="cofactor">
    <cofactor evidence="9">
        <name>Mg(2+)</name>
        <dbReference type="ChEBI" id="CHEBI:18420"/>
    </cofactor>
    <text evidence="9">Requires a divalent cation, most likely magnesium in vivo, as an electrophilic catalyst to aid phosphoryl group transfer. It is the chelate of the metal and the nucleotide that is the actual substrate.</text>
</comment>
<dbReference type="AlphaFoldDB" id="A0A2D6YNC3"/>
<keyword evidence="2 9" id="KW-0479">Metal-binding</keyword>
<evidence type="ECO:0000256" key="6">
    <source>
        <dbReference type="ARBA" id="ARBA00022842"/>
    </source>
</evidence>
<feature type="binding site" evidence="9">
    <location>
        <position position="288"/>
    </location>
    <ligand>
        <name>K(+)</name>
        <dbReference type="ChEBI" id="CHEBI:29103"/>
    </ligand>
</feature>
<dbReference type="PRINTS" id="PR00990">
    <property type="entry name" value="RIBOKINASE"/>
</dbReference>
<feature type="binding site" evidence="9">
    <location>
        <position position="185"/>
    </location>
    <ligand>
        <name>ATP</name>
        <dbReference type="ChEBI" id="CHEBI:30616"/>
    </ligand>
</feature>
<dbReference type="Pfam" id="PF00294">
    <property type="entry name" value="PfkB"/>
    <property type="match status" value="1"/>
</dbReference>
<evidence type="ECO:0000256" key="8">
    <source>
        <dbReference type="ARBA" id="ARBA00023277"/>
    </source>
</evidence>
<accession>A0A2D6YNC3</accession>
<dbReference type="EMBL" id="NZEX01000177">
    <property type="protein sequence ID" value="MAH64632.1"/>
    <property type="molecule type" value="Genomic_DNA"/>
</dbReference>
<feature type="binding site" evidence="9">
    <location>
        <begin position="254"/>
        <end position="255"/>
    </location>
    <ligand>
        <name>ATP</name>
        <dbReference type="ChEBI" id="CHEBI:30616"/>
    </ligand>
</feature>
<feature type="binding site" evidence="9">
    <location>
        <begin position="11"/>
        <end position="13"/>
    </location>
    <ligand>
        <name>substrate</name>
    </ligand>
</feature>
<evidence type="ECO:0000256" key="9">
    <source>
        <dbReference type="HAMAP-Rule" id="MF_01987"/>
    </source>
</evidence>
<comment type="caution">
    <text evidence="12">The sequence shown here is derived from an EMBL/GenBank/DDBJ whole genome shotgun (WGS) entry which is preliminary data.</text>
</comment>
<keyword evidence="8 9" id="KW-0119">Carbohydrate metabolism</keyword>
<comment type="pathway">
    <text evidence="9">Carbohydrate metabolism; D-ribose degradation; D-ribose 5-phosphate from beta-D-ribopyranose: step 2/2.</text>
</comment>
<dbReference type="HAMAP" id="MF_01987">
    <property type="entry name" value="Ribokinase"/>
    <property type="match status" value="1"/>
</dbReference>
<reference evidence="13" key="1">
    <citation type="submission" date="2017-09" db="EMBL/GenBank/DDBJ databases">
        <title>The Reconstruction of 2,631 Draft Metagenome-Assembled Genomes from the Global Oceans.</title>
        <authorList>
            <person name="Tully B.J."/>
            <person name="Graham E.D."/>
            <person name="Heidelberg J.F."/>
        </authorList>
    </citation>
    <scope>NUCLEOTIDE SEQUENCE [LARGE SCALE GENOMIC DNA]</scope>
</reference>
<evidence type="ECO:0000256" key="10">
    <source>
        <dbReference type="NCBIfam" id="TIGR02152"/>
    </source>
</evidence>
<keyword evidence="3 9" id="KW-0547">Nucleotide-binding</keyword>
<dbReference type="NCBIfam" id="TIGR02152">
    <property type="entry name" value="D_ribokin_bact"/>
    <property type="match status" value="1"/>
</dbReference>
<keyword evidence="6 9" id="KW-0460">Magnesium</keyword>
<dbReference type="EC" id="2.7.1.15" evidence="9 10"/>
<evidence type="ECO:0000313" key="13">
    <source>
        <dbReference type="Proteomes" id="UP000226525"/>
    </source>
</evidence>
<keyword evidence="4 9" id="KW-0418">Kinase</keyword>
<evidence type="ECO:0000256" key="3">
    <source>
        <dbReference type="ARBA" id="ARBA00022741"/>
    </source>
</evidence>
<comment type="similarity">
    <text evidence="9">Belongs to the carbohydrate kinase PfkB family. Ribokinase subfamily.</text>
</comment>
<keyword evidence="7 9" id="KW-0630">Potassium</keyword>
<keyword evidence="1 9" id="KW-0808">Transferase</keyword>
<feature type="binding site" evidence="9">
    <location>
        <position position="290"/>
    </location>
    <ligand>
        <name>K(+)</name>
        <dbReference type="ChEBI" id="CHEBI:29103"/>
    </ligand>
</feature>
<dbReference type="InterPro" id="IPR002139">
    <property type="entry name" value="Ribo/fructo_kinase"/>
</dbReference>
<evidence type="ECO:0000256" key="5">
    <source>
        <dbReference type="ARBA" id="ARBA00022840"/>
    </source>
</evidence>
<dbReference type="UniPathway" id="UPA00916">
    <property type="reaction ID" value="UER00889"/>
</dbReference>
<comment type="subcellular location">
    <subcellularLocation>
        <location evidence="9">Cytoplasm</location>
    </subcellularLocation>
</comment>
<feature type="binding site" evidence="9">
    <location>
        <position position="251"/>
    </location>
    <ligand>
        <name>K(+)</name>
        <dbReference type="ChEBI" id="CHEBI:29103"/>
    </ligand>
</feature>
<dbReference type="GO" id="GO:0005829">
    <property type="term" value="C:cytosol"/>
    <property type="evidence" value="ECO:0007669"/>
    <property type="project" value="TreeGrafter"/>
</dbReference>
<evidence type="ECO:0000259" key="11">
    <source>
        <dbReference type="Pfam" id="PF00294"/>
    </source>
</evidence>
<dbReference type="GO" id="GO:0005524">
    <property type="term" value="F:ATP binding"/>
    <property type="evidence" value="ECO:0007669"/>
    <property type="project" value="UniProtKB-UniRule"/>
</dbReference>
<dbReference type="Proteomes" id="UP000226525">
    <property type="component" value="Unassembled WGS sequence"/>
</dbReference>
<dbReference type="Gene3D" id="3.40.1190.20">
    <property type="match status" value="1"/>
</dbReference>
<evidence type="ECO:0000256" key="1">
    <source>
        <dbReference type="ARBA" id="ARBA00022679"/>
    </source>
</evidence>
<dbReference type="SUPFAM" id="SSF53613">
    <property type="entry name" value="Ribokinase-like"/>
    <property type="match status" value="1"/>
</dbReference>
<evidence type="ECO:0000313" key="12">
    <source>
        <dbReference type="EMBL" id="MAH64632.1"/>
    </source>
</evidence>
<comment type="activity regulation">
    <text evidence="9">Activated by a monovalent cation that binds near, but not in, the active site. The most likely occupant of the site in vivo is potassium. Ion binding induces a conformational change that may alter substrate affinity.</text>
</comment>
<comment type="subunit">
    <text evidence="9">Homodimer.</text>
</comment>
<gene>
    <name evidence="9 12" type="primary">rbsK</name>
    <name evidence="12" type="ORF">CMN54_14560</name>
</gene>
<dbReference type="InterPro" id="IPR029056">
    <property type="entry name" value="Ribokinase-like"/>
</dbReference>
<keyword evidence="5 9" id="KW-0067">ATP-binding</keyword>
<name>A0A2D6YNC3_9DELT</name>
<dbReference type="CDD" id="cd01174">
    <property type="entry name" value="ribokinase"/>
    <property type="match status" value="1"/>
</dbReference>
<feature type="active site" description="Proton acceptor" evidence="9">
    <location>
        <position position="255"/>
    </location>
</feature>
<organism evidence="12 13">
    <name type="scientific">SAR324 cluster bacterium</name>
    <dbReference type="NCBI Taxonomy" id="2024889"/>
    <lineage>
        <taxon>Bacteria</taxon>
        <taxon>Deltaproteobacteria</taxon>
        <taxon>SAR324 cluster</taxon>
    </lineage>
</organism>
<dbReference type="GO" id="GO:0019303">
    <property type="term" value="P:D-ribose catabolic process"/>
    <property type="evidence" value="ECO:0007669"/>
    <property type="project" value="UniProtKB-UniRule"/>
</dbReference>
<dbReference type="PANTHER" id="PTHR10584">
    <property type="entry name" value="SUGAR KINASE"/>
    <property type="match status" value="1"/>
</dbReference>
<comment type="function">
    <text evidence="9">Catalyzes the phosphorylation of ribose at O-5 in a reaction requiring ATP and magnesium. The resulting D-ribose-5-phosphate can then be used either for sythesis of nucleotides, histidine, and tryptophan, or as a component of the pentose phosphate pathway.</text>
</comment>
<evidence type="ECO:0000256" key="2">
    <source>
        <dbReference type="ARBA" id="ARBA00022723"/>
    </source>
</evidence>
<dbReference type="PANTHER" id="PTHR10584:SF166">
    <property type="entry name" value="RIBOKINASE"/>
    <property type="match status" value="1"/>
</dbReference>
<evidence type="ECO:0000256" key="4">
    <source>
        <dbReference type="ARBA" id="ARBA00022777"/>
    </source>
</evidence>
<dbReference type="GO" id="GO:0004747">
    <property type="term" value="F:ribokinase activity"/>
    <property type="evidence" value="ECO:0007669"/>
    <property type="project" value="UniProtKB-UniRule"/>
</dbReference>
<dbReference type="GO" id="GO:0046872">
    <property type="term" value="F:metal ion binding"/>
    <property type="evidence" value="ECO:0007669"/>
    <property type="project" value="UniProtKB-KW"/>
</dbReference>
<feature type="binding site" evidence="9">
    <location>
        <begin position="221"/>
        <end position="226"/>
    </location>
    <ligand>
        <name>ATP</name>
        <dbReference type="ChEBI" id="CHEBI:30616"/>
    </ligand>
</feature>
<feature type="binding site" evidence="9">
    <location>
        <position position="141"/>
    </location>
    <ligand>
        <name>substrate</name>
    </ligand>
</feature>
<feature type="binding site" evidence="9">
    <location>
        <position position="294"/>
    </location>
    <ligand>
        <name>K(+)</name>
        <dbReference type="ChEBI" id="CHEBI:29103"/>
    </ligand>
</feature>
<feature type="binding site" evidence="9">
    <location>
        <position position="285"/>
    </location>
    <ligand>
        <name>K(+)</name>
        <dbReference type="ChEBI" id="CHEBI:29103"/>
    </ligand>
</feature>
<evidence type="ECO:0000256" key="7">
    <source>
        <dbReference type="ARBA" id="ARBA00022958"/>
    </source>
</evidence>
<feature type="binding site" evidence="9">
    <location>
        <position position="255"/>
    </location>
    <ligand>
        <name>substrate</name>
    </ligand>
</feature>
<feature type="binding site" evidence="9">
    <location>
        <begin position="39"/>
        <end position="43"/>
    </location>
    <ligand>
        <name>substrate</name>
    </ligand>
</feature>
<sequence length="309" mass="32078">MKPVVILGVFVADLAFRTPRMPVMGETVIGPLFKLGPGGKGSNQAVAAKRAGAEVSFIAMLGEDAFAKIALDLYSTEGVNTDYVFRTHEQDTGAADIIIDDATGNNAIIVVIGAAGLLGPEHVEQATSRIAEASVFMTNFEVSSPSVKRGLEIARAHSIPTILNPAPATEVPLEIFALADYATPNETEASSFTGIQVTDATDARKAALKLREMGVGTALITLGEQGCYVLNDDLDEHIPAFDMTGKVVETTGAGDAFNGGFAHALASGQSLRDAVRFGSATAALSVTKPGTAPSMPTNVEIQSLLNTGT</sequence>
<feature type="domain" description="Carbohydrate kinase PfkB" evidence="11">
    <location>
        <begin position="2"/>
        <end position="297"/>
    </location>
</feature>
<comment type="catalytic activity">
    <reaction evidence="9">
        <text>D-ribose + ATP = D-ribose 5-phosphate + ADP + H(+)</text>
        <dbReference type="Rhea" id="RHEA:13697"/>
        <dbReference type="ChEBI" id="CHEBI:15378"/>
        <dbReference type="ChEBI" id="CHEBI:30616"/>
        <dbReference type="ChEBI" id="CHEBI:47013"/>
        <dbReference type="ChEBI" id="CHEBI:78346"/>
        <dbReference type="ChEBI" id="CHEBI:456216"/>
        <dbReference type="EC" id="2.7.1.15"/>
    </reaction>
</comment>
<dbReference type="InterPro" id="IPR011877">
    <property type="entry name" value="Ribokinase"/>
</dbReference>